<dbReference type="AlphaFoldDB" id="A0A1T4TQQ8"/>
<dbReference type="Proteomes" id="UP000190367">
    <property type="component" value="Unassembled WGS sequence"/>
</dbReference>
<evidence type="ECO:0000256" key="1">
    <source>
        <dbReference type="SAM" id="SignalP"/>
    </source>
</evidence>
<dbReference type="EMBL" id="FUWZ01000006">
    <property type="protein sequence ID" value="SKA42764.1"/>
    <property type="molecule type" value="Genomic_DNA"/>
</dbReference>
<organism evidence="2 3">
    <name type="scientific">Chitinophaga eiseniae</name>
    <dbReference type="NCBI Taxonomy" id="634771"/>
    <lineage>
        <taxon>Bacteria</taxon>
        <taxon>Pseudomonadati</taxon>
        <taxon>Bacteroidota</taxon>
        <taxon>Chitinophagia</taxon>
        <taxon>Chitinophagales</taxon>
        <taxon>Chitinophagaceae</taxon>
        <taxon>Chitinophaga</taxon>
    </lineage>
</organism>
<accession>A0A1T4TQQ8</accession>
<evidence type="ECO:0000313" key="3">
    <source>
        <dbReference type="Proteomes" id="UP000190367"/>
    </source>
</evidence>
<gene>
    <name evidence="2" type="ORF">SAMN04488128_10617</name>
</gene>
<proteinExistence type="predicted"/>
<dbReference type="OrthoDB" id="9844672at2"/>
<reference evidence="3" key="1">
    <citation type="submission" date="2017-02" db="EMBL/GenBank/DDBJ databases">
        <authorList>
            <person name="Varghese N."/>
            <person name="Submissions S."/>
        </authorList>
    </citation>
    <scope>NUCLEOTIDE SEQUENCE [LARGE SCALE GENOMIC DNA]</scope>
    <source>
        <strain evidence="3">DSM 22224</strain>
    </source>
</reference>
<feature type="chain" id="PRO_5013250547" evidence="1">
    <location>
        <begin position="22"/>
        <end position="133"/>
    </location>
</feature>
<feature type="signal peptide" evidence="1">
    <location>
        <begin position="1"/>
        <end position="21"/>
    </location>
</feature>
<protein>
    <submittedName>
        <fullName evidence="2">Uncharacterized protein</fullName>
    </submittedName>
</protein>
<keyword evidence="1" id="KW-0732">Signal</keyword>
<sequence>MKKLFFSLLIGGVLVNCTVIAAAVANHLDPISSSTVRQQVYFHDVEEFLAHYEASLDQGNVYTLALERGKGIYIVGASTTISSTTELVAVRQHSYSTKDKLKFAKWCNEQLEKGNVLTIGKDKDGTYWADIRK</sequence>
<name>A0A1T4TQQ8_9BACT</name>
<evidence type="ECO:0000313" key="2">
    <source>
        <dbReference type="EMBL" id="SKA42764.1"/>
    </source>
</evidence>
<keyword evidence="3" id="KW-1185">Reference proteome</keyword>
<dbReference type="RefSeq" id="WP_143313173.1">
    <property type="nucleotide sequence ID" value="NZ_FUWZ01000006.1"/>
</dbReference>